<organism evidence="2 3">
    <name type="scientific">Novosphingobium nitrogenifigens DSM 19370</name>
    <dbReference type="NCBI Taxonomy" id="983920"/>
    <lineage>
        <taxon>Bacteria</taxon>
        <taxon>Pseudomonadati</taxon>
        <taxon>Pseudomonadota</taxon>
        <taxon>Alphaproteobacteria</taxon>
        <taxon>Sphingomonadales</taxon>
        <taxon>Sphingomonadaceae</taxon>
        <taxon>Novosphingobium</taxon>
    </lineage>
</organism>
<evidence type="ECO:0000313" key="3">
    <source>
        <dbReference type="Proteomes" id="UP000004728"/>
    </source>
</evidence>
<comment type="caution">
    <text evidence="2">The sequence shown here is derived from an EMBL/GenBank/DDBJ whole genome shotgun (WGS) entry which is preliminary data.</text>
</comment>
<reference evidence="2 3" key="1">
    <citation type="journal article" date="2012" name="J. Bacteriol.">
        <title>Draft Genome Sequence of Novosphingobium nitrogenifigens Y88T.</title>
        <authorList>
            <person name="Strabala T.J."/>
            <person name="Macdonald L."/>
            <person name="Liu V."/>
            <person name="Smit A.M."/>
        </authorList>
    </citation>
    <scope>NUCLEOTIDE SEQUENCE [LARGE SCALE GENOMIC DNA]</scope>
    <source>
        <strain evidence="2 3">DSM 19370</strain>
    </source>
</reference>
<accession>F1ZAF7</accession>
<dbReference type="AlphaFoldDB" id="F1ZAF7"/>
<feature type="compositionally biased region" description="Basic and acidic residues" evidence="1">
    <location>
        <begin position="1"/>
        <end position="11"/>
    </location>
</feature>
<dbReference type="EMBL" id="AEWJ01000041">
    <property type="protein sequence ID" value="EGD58436.1"/>
    <property type="molecule type" value="Genomic_DNA"/>
</dbReference>
<dbReference type="Proteomes" id="UP000004728">
    <property type="component" value="Unassembled WGS sequence"/>
</dbReference>
<evidence type="ECO:0000256" key="1">
    <source>
        <dbReference type="SAM" id="MobiDB-lite"/>
    </source>
</evidence>
<protein>
    <submittedName>
        <fullName evidence="2">Uncharacterized protein</fullName>
    </submittedName>
</protein>
<name>F1ZAF7_9SPHN</name>
<evidence type="ECO:0000313" key="2">
    <source>
        <dbReference type="EMBL" id="EGD58436.1"/>
    </source>
</evidence>
<keyword evidence="3" id="KW-1185">Reference proteome</keyword>
<sequence>MRTSGQKHDTPENASFPNLTTQHHEAILLPSPARGVASMLQTNISD</sequence>
<proteinExistence type="predicted"/>
<dbReference type="InParanoid" id="F1ZAF7"/>
<feature type="compositionally biased region" description="Polar residues" evidence="1">
    <location>
        <begin position="12"/>
        <end position="21"/>
    </location>
</feature>
<gene>
    <name evidence="2" type="ORF">Y88_0491</name>
</gene>
<feature type="region of interest" description="Disordered" evidence="1">
    <location>
        <begin position="1"/>
        <end position="23"/>
    </location>
</feature>
<dbReference type="HOGENOM" id="CLU_3186497_0_0_5"/>